<gene>
    <name evidence="2" type="ORF">ACFO3O_05095</name>
</gene>
<evidence type="ECO:0000313" key="2">
    <source>
        <dbReference type="EMBL" id="MFC4633271.1"/>
    </source>
</evidence>
<keyword evidence="1" id="KW-0732">Signal</keyword>
<evidence type="ECO:0000313" key="3">
    <source>
        <dbReference type="Proteomes" id="UP001596043"/>
    </source>
</evidence>
<accession>A0ABV9HVC9</accession>
<proteinExistence type="predicted"/>
<feature type="signal peptide" evidence="1">
    <location>
        <begin position="1"/>
        <end position="18"/>
    </location>
</feature>
<evidence type="ECO:0000256" key="1">
    <source>
        <dbReference type="SAM" id="SignalP"/>
    </source>
</evidence>
<comment type="caution">
    <text evidence="2">The sequence shown here is derived from an EMBL/GenBank/DDBJ whole genome shotgun (WGS) entry which is preliminary data.</text>
</comment>
<name>A0ABV9HVC9_9FLAO</name>
<dbReference type="EMBL" id="JBHSFV010000002">
    <property type="protein sequence ID" value="MFC4633271.1"/>
    <property type="molecule type" value="Genomic_DNA"/>
</dbReference>
<sequence length="180" mass="20849">MKLLTLIGFLLLSTFMFSQKEGQKFCDVFAGDSYFPITIKAKKILWKNTYYMEEIIGKKTRGGKEYVEYVQQWEDGTASFLYLREENGVVYQFEECCDAETIRFDPSFKKGHTWKTADQKATYTLEALEGTLKTPFCNYEDLIVIKLEANTLTYKFYYKKGYGYVGTKQEGIVISGVAPY</sequence>
<dbReference type="RefSeq" id="WP_379977467.1">
    <property type="nucleotide sequence ID" value="NZ_JBHSFV010000002.1"/>
</dbReference>
<dbReference type="Proteomes" id="UP001596043">
    <property type="component" value="Unassembled WGS sequence"/>
</dbReference>
<protein>
    <submittedName>
        <fullName evidence="2">Uncharacterized protein</fullName>
    </submittedName>
</protein>
<keyword evidence="3" id="KW-1185">Reference proteome</keyword>
<feature type="chain" id="PRO_5045770612" evidence="1">
    <location>
        <begin position="19"/>
        <end position="180"/>
    </location>
</feature>
<reference evidence="3" key="1">
    <citation type="journal article" date="2019" name="Int. J. Syst. Evol. Microbiol.">
        <title>The Global Catalogue of Microorganisms (GCM) 10K type strain sequencing project: providing services to taxonomists for standard genome sequencing and annotation.</title>
        <authorList>
            <consortium name="The Broad Institute Genomics Platform"/>
            <consortium name="The Broad Institute Genome Sequencing Center for Infectious Disease"/>
            <person name="Wu L."/>
            <person name="Ma J."/>
        </authorList>
    </citation>
    <scope>NUCLEOTIDE SEQUENCE [LARGE SCALE GENOMIC DNA]</scope>
    <source>
        <strain evidence="3">YJ-61-S</strain>
    </source>
</reference>
<organism evidence="2 3">
    <name type="scientific">Dokdonia ponticola</name>
    <dbReference type="NCBI Taxonomy" id="2041041"/>
    <lineage>
        <taxon>Bacteria</taxon>
        <taxon>Pseudomonadati</taxon>
        <taxon>Bacteroidota</taxon>
        <taxon>Flavobacteriia</taxon>
        <taxon>Flavobacteriales</taxon>
        <taxon>Flavobacteriaceae</taxon>
        <taxon>Dokdonia</taxon>
    </lineage>
</organism>